<evidence type="ECO:0000256" key="3">
    <source>
        <dbReference type="ARBA" id="ARBA00022670"/>
    </source>
</evidence>
<dbReference type="OMA" id="KGQYLYC"/>
<feature type="domain" description="Peptidase S49" evidence="7">
    <location>
        <begin position="216"/>
        <end position="362"/>
    </location>
</feature>
<accession>M2Y6W7</accession>
<dbReference type="AlphaFoldDB" id="M2Y6W7"/>
<dbReference type="SUPFAM" id="SSF52096">
    <property type="entry name" value="ClpP/crotonase"/>
    <property type="match status" value="2"/>
</dbReference>
<dbReference type="CDD" id="cd07018">
    <property type="entry name" value="S49_SppA_67K_type"/>
    <property type="match status" value="1"/>
</dbReference>
<dbReference type="NCBIfam" id="TIGR00705">
    <property type="entry name" value="SppA_67K"/>
    <property type="match status" value="1"/>
</dbReference>
<dbReference type="Proteomes" id="UP000030680">
    <property type="component" value="Unassembled WGS sequence"/>
</dbReference>
<dbReference type="OrthoDB" id="45421at2759"/>
<dbReference type="NCBIfam" id="TIGR00706">
    <property type="entry name" value="SppA_dom"/>
    <property type="match status" value="1"/>
</dbReference>
<organism evidence="8 9">
    <name type="scientific">Galdieria sulphuraria</name>
    <name type="common">Red alga</name>
    <dbReference type="NCBI Taxonomy" id="130081"/>
    <lineage>
        <taxon>Eukaryota</taxon>
        <taxon>Rhodophyta</taxon>
        <taxon>Bangiophyceae</taxon>
        <taxon>Galdieriales</taxon>
        <taxon>Galdieriaceae</taxon>
        <taxon>Galdieria</taxon>
    </lineage>
</organism>
<dbReference type="InterPro" id="IPR004635">
    <property type="entry name" value="Pept_S49_SppA"/>
</dbReference>
<evidence type="ECO:0000256" key="6">
    <source>
        <dbReference type="ARBA" id="ARBA00023136"/>
    </source>
</evidence>
<keyword evidence="4" id="KW-0378">Hydrolase</keyword>
<evidence type="ECO:0000259" key="7">
    <source>
        <dbReference type="Pfam" id="PF01343"/>
    </source>
</evidence>
<dbReference type="InterPro" id="IPR029045">
    <property type="entry name" value="ClpP/crotonase-like_dom_sf"/>
</dbReference>
<evidence type="ECO:0000313" key="8">
    <source>
        <dbReference type="EMBL" id="EME31778.1"/>
    </source>
</evidence>
<dbReference type="InterPro" id="IPR004634">
    <property type="entry name" value="Pept_S49_pIV"/>
</dbReference>
<evidence type="ECO:0000256" key="5">
    <source>
        <dbReference type="ARBA" id="ARBA00022825"/>
    </source>
</evidence>
<comment type="similarity">
    <text evidence="2">Belongs to the peptidase S49 family.</text>
</comment>
<keyword evidence="3 8" id="KW-0645">Protease</keyword>
<dbReference type="PANTHER" id="PTHR33209">
    <property type="entry name" value="PROTEASE 4"/>
    <property type="match status" value="1"/>
</dbReference>
<dbReference type="STRING" id="130081.M2Y6W7"/>
<protein>
    <submittedName>
        <fullName evidence="8">Protease IV</fullName>
    </submittedName>
</protein>
<dbReference type="GeneID" id="17090406"/>
<evidence type="ECO:0000313" key="9">
    <source>
        <dbReference type="Proteomes" id="UP000030680"/>
    </source>
</evidence>
<dbReference type="InterPro" id="IPR047272">
    <property type="entry name" value="S49_SppA_C"/>
</dbReference>
<dbReference type="EMBL" id="KB454490">
    <property type="protein sequence ID" value="EME31778.1"/>
    <property type="molecule type" value="Genomic_DNA"/>
</dbReference>
<dbReference type="GO" id="GO:0016020">
    <property type="term" value="C:membrane"/>
    <property type="evidence" value="ECO:0007669"/>
    <property type="project" value="UniProtKB-SubCell"/>
</dbReference>
<dbReference type="Pfam" id="PF01343">
    <property type="entry name" value="Peptidase_S49"/>
    <property type="match status" value="2"/>
</dbReference>
<dbReference type="InterPro" id="IPR047217">
    <property type="entry name" value="S49_SppA_67K_type_N"/>
</dbReference>
<dbReference type="GO" id="GO:0008236">
    <property type="term" value="F:serine-type peptidase activity"/>
    <property type="evidence" value="ECO:0007669"/>
    <property type="project" value="UniProtKB-KW"/>
</dbReference>
<evidence type="ECO:0000256" key="1">
    <source>
        <dbReference type="ARBA" id="ARBA00004370"/>
    </source>
</evidence>
<dbReference type="RefSeq" id="XP_005708298.1">
    <property type="nucleotide sequence ID" value="XM_005708241.1"/>
</dbReference>
<keyword evidence="9" id="KW-1185">Reference proteome</keyword>
<dbReference type="eggNOG" id="ENOG502QQH5">
    <property type="taxonomic scope" value="Eukaryota"/>
</dbReference>
<reference evidence="9" key="1">
    <citation type="journal article" date="2013" name="Science">
        <title>Gene transfer from bacteria and archaea facilitated evolution of an extremophilic eukaryote.</title>
        <authorList>
            <person name="Schonknecht G."/>
            <person name="Chen W.H."/>
            <person name="Ternes C.M."/>
            <person name="Barbier G.G."/>
            <person name="Shrestha R.P."/>
            <person name="Stanke M."/>
            <person name="Brautigam A."/>
            <person name="Baker B.J."/>
            <person name="Banfield J.F."/>
            <person name="Garavito R.M."/>
            <person name="Carr K."/>
            <person name="Wilkerson C."/>
            <person name="Rensing S.A."/>
            <person name="Gagneul D."/>
            <person name="Dickenson N.E."/>
            <person name="Oesterhelt C."/>
            <person name="Lercher M.J."/>
            <person name="Weber A.P."/>
        </authorList>
    </citation>
    <scope>NUCLEOTIDE SEQUENCE [LARGE SCALE GENOMIC DNA]</scope>
    <source>
        <strain evidence="9">074W</strain>
    </source>
</reference>
<keyword evidence="6" id="KW-0472">Membrane</keyword>
<comment type="subcellular location">
    <subcellularLocation>
        <location evidence="1">Membrane</location>
    </subcellularLocation>
</comment>
<dbReference type="GO" id="GO:0006465">
    <property type="term" value="P:signal peptide processing"/>
    <property type="evidence" value="ECO:0007669"/>
    <property type="project" value="InterPro"/>
</dbReference>
<feature type="domain" description="Peptidase S49" evidence="7">
    <location>
        <begin position="483"/>
        <end position="633"/>
    </location>
</feature>
<dbReference type="PANTHER" id="PTHR33209:SF1">
    <property type="entry name" value="PEPTIDASE S49 DOMAIN-CONTAINING PROTEIN"/>
    <property type="match status" value="1"/>
</dbReference>
<gene>
    <name evidence="8" type="ORF">Gasu_11510</name>
</gene>
<dbReference type="Gramene" id="EME31778">
    <property type="protein sequence ID" value="EME31778"/>
    <property type="gene ID" value="Gasu_11510"/>
</dbReference>
<dbReference type="InterPro" id="IPR002142">
    <property type="entry name" value="Peptidase_S49"/>
</dbReference>
<evidence type="ECO:0000256" key="2">
    <source>
        <dbReference type="ARBA" id="ARBA00008683"/>
    </source>
</evidence>
<sequence>MNKEQSSRLYQPVPVQISGNYDSNMAVWRSQRPTFVSNVTLKQPVLLRGEGTQKLFCKRCSFVANLLVKVVRTRDLGRYQTFCLMSYNQKDPSVPQVREGFVNNINCNIIGAIQAHRMSYKDIGFLQKVARTLGFMFSLRRRISRGSVLQLEITGSLPDALASPLDALSVTSIVEVTSNIRKAAHDPRIAALFVKLGPLSCGYAKVAELCRHFDYFRQTGKKIIGYMEIGSEKEILLSLFMDELYAAPEAGISIRGFKVSATFLKGLFQKIGLEPQVERLGVYKFAGDQFSRTAMSNEQREVLKNILQAVYENFRNELSTYRNWSQENVDQVLNSAPFQMSDLKNLGFFTELKYESEVLDLLKLRYCRRGKGVSPSDSMETKEKILRKPFRFVNSKYYSRVKAKQLFIEGKRKIGVIRVNGTIVSGDGGENPLIGSTVGSNTLVSLIRQAAENPKFDAFILRVDSPGGSALASDIIWAELLRLRQKKPIVASMSDVAASGGYYISMACNHICCEPLTLTGSIGVVTAKFSLENLYKKIGFVKETVSIGRYAEVDIESRSFNEDERQYFKNNALHAYQNFVSKAAKSRGKTYEELDSVAQGRVWLGFEALQLGLVDSCGGFWKAVEVAKVLANIGEHENVQLVELRRFSWFSRLAASFLSSLESFGLLLPKYHNTQGLRLSPFGDENIKAVMEALDLFRTFM</sequence>
<dbReference type="Gene3D" id="3.90.226.10">
    <property type="entry name" value="2-enoyl-CoA Hydratase, Chain A, domain 1"/>
    <property type="match status" value="3"/>
</dbReference>
<name>M2Y6W7_GALSU</name>
<dbReference type="KEGG" id="gsl:Gasu_11510"/>
<keyword evidence="5" id="KW-0720">Serine protease</keyword>
<evidence type="ECO:0000256" key="4">
    <source>
        <dbReference type="ARBA" id="ARBA00022801"/>
    </source>
</evidence>
<dbReference type="CDD" id="cd07023">
    <property type="entry name" value="S49_Sppa_N_C"/>
    <property type="match status" value="1"/>
</dbReference>
<proteinExistence type="inferred from homology"/>